<evidence type="ECO:0000256" key="4">
    <source>
        <dbReference type="ARBA" id="ARBA00022692"/>
    </source>
</evidence>
<organism evidence="10">
    <name type="scientific">Amphimedon queenslandica</name>
    <name type="common">Sponge</name>
    <dbReference type="NCBI Taxonomy" id="400682"/>
    <lineage>
        <taxon>Eukaryota</taxon>
        <taxon>Metazoa</taxon>
        <taxon>Porifera</taxon>
        <taxon>Demospongiae</taxon>
        <taxon>Heteroscleromorpha</taxon>
        <taxon>Haplosclerida</taxon>
        <taxon>Niphatidae</taxon>
        <taxon>Amphimedon</taxon>
    </lineage>
</organism>
<dbReference type="GO" id="GO:0016051">
    <property type="term" value="P:carbohydrate biosynthetic process"/>
    <property type="evidence" value="ECO:0007669"/>
    <property type="project" value="InterPro"/>
</dbReference>
<evidence type="ECO:0000313" key="11">
    <source>
        <dbReference type="Proteomes" id="UP000007879"/>
    </source>
</evidence>
<evidence type="ECO:0000256" key="2">
    <source>
        <dbReference type="ARBA" id="ARBA00006339"/>
    </source>
</evidence>
<dbReference type="GO" id="GO:0008146">
    <property type="term" value="F:sulfotransferase activity"/>
    <property type="evidence" value="ECO:0007669"/>
    <property type="project" value="InterPro"/>
</dbReference>
<name>A0A1X7U7J5_AMPQE</name>
<dbReference type="KEGG" id="aqu:105313833"/>
<evidence type="ECO:0000256" key="3">
    <source>
        <dbReference type="ARBA" id="ARBA00022679"/>
    </source>
</evidence>
<keyword evidence="6 9" id="KW-0333">Golgi apparatus</keyword>
<keyword evidence="8 9" id="KW-0325">Glycoprotein</keyword>
<dbReference type="PANTHER" id="PTHR12137">
    <property type="entry name" value="CARBOHYDRATE SULFOTRANSFERASE"/>
    <property type="match status" value="1"/>
</dbReference>
<keyword evidence="5" id="KW-1133">Transmembrane helix</keyword>
<keyword evidence="3 9" id="KW-0808">Transferase</keyword>
<dbReference type="Proteomes" id="UP000007879">
    <property type="component" value="Unassembled WGS sequence"/>
</dbReference>
<proteinExistence type="inferred from homology"/>
<dbReference type="GO" id="GO:0000139">
    <property type="term" value="C:Golgi membrane"/>
    <property type="evidence" value="ECO:0007669"/>
    <property type="project" value="UniProtKB-SubCell"/>
</dbReference>
<accession>A0A1X7U7J5</accession>
<evidence type="ECO:0000256" key="9">
    <source>
        <dbReference type="RuleBase" id="RU364020"/>
    </source>
</evidence>
<evidence type="ECO:0000256" key="8">
    <source>
        <dbReference type="ARBA" id="ARBA00023180"/>
    </source>
</evidence>
<evidence type="ECO:0000313" key="10">
    <source>
        <dbReference type="EnsemblMetazoa" id="Aqu2.1.23745_001"/>
    </source>
</evidence>
<protein>
    <recommendedName>
        <fullName evidence="9">Carbohydrate sulfotransferase</fullName>
        <ecNumber evidence="9">2.8.2.-</ecNumber>
    </recommendedName>
</protein>
<dbReference type="Pfam" id="PF03567">
    <property type="entry name" value="Sulfotransfer_2"/>
    <property type="match status" value="1"/>
</dbReference>
<keyword evidence="4" id="KW-0812">Transmembrane</keyword>
<dbReference type="EnsemblMetazoa" id="Aqu2.1.23745_001">
    <property type="protein sequence ID" value="Aqu2.1.23745_001"/>
    <property type="gene ID" value="Aqu2.1.23745"/>
</dbReference>
<dbReference type="eggNOG" id="KOG4651">
    <property type="taxonomic scope" value="Eukaryota"/>
</dbReference>
<dbReference type="STRING" id="400682.A0A1X7U7J5"/>
<dbReference type="OrthoDB" id="2019940at2759"/>
<dbReference type="PANTHER" id="PTHR12137:SF54">
    <property type="entry name" value="CARBOHYDRATE SULFOTRANSFERASE"/>
    <property type="match status" value="1"/>
</dbReference>
<comment type="similarity">
    <text evidence="2 9">Belongs to the sulfotransferase 2 family.</text>
</comment>
<dbReference type="EnsemblMetazoa" id="XM_011407572.2">
    <property type="protein sequence ID" value="XP_011405874.1"/>
    <property type="gene ID" value="LOC105313833"/>
</dbReference>
<gene>
    <name evidence="10" type="primary">105313833</name>
</gene>
<evidence type="ECO:0000256" key="5">
    <source>
        <dbReference type="ARBA" id="ARBA00022989"/>
    </source>
</evidence>
<dbReference type="InterPro" id="IPR018011">
    <property type="entry name" value="Carb_sulfotrans_8-10"/>
</dbReference>
<keyword evidence="11" id="KW-1185">Reference proteome</keyword>
<evidence type="ECO:0000256" key="1">
    <source>
        <dbReference type="ARBA" id="ARBA00004323"/>
    </source>
</evidence>
<evidence type="ECO:0000256" key="6">
    <source>
        <dbReference type="ARBA" id="ARBA00023034"/>
    </source>
</evidence>
<comment type="subcellular location">
    <subcellularLocation>
        <location evidence="1 9">Golgi apparatus membrane</location>
        <topology evidence="1 9">Single-pass type II membrane protein</topology>
    </subcellularLocation>
</comment>
<keyword evidence="9" id="KW-0119">Carbohydrate metabolism</keyword>
<dbReference type="InParanoid" id="A0A1X7U7J5"/>
<keyword evidence="9" id="KW-0735">Signal-anchor</keyword>
<evidence type="ECO:0000256" key="7">
    <source>
        <dbReference type="ARBA" id="ARBA00023136"/>
    </source>
</evidence>
<dbReference type="EC" id="2.8.2.-" evidence="9"/>
<dbReference type="AlphaFoldDB" id="A0A1X7U7J5"/>
<reference evidence="10" key="2">
    <citation type="submission" date="2017-05" db="UniProtKB">
        <authorList>
            <consortium name="EnsemblMetazoa"/>
        </authorList>
    </citation>
    <scope>IDENTIFICATION</scope>
</reference>
<sequence length="376" mass="44525">MSLVKRLFRVLILLSVLSLLVHILTLFSGDFGKKEMKRSEILSVQSFLIYTKDIMKNIGHMVERVQEIPDVLLTTDSSGSKPSYDPDVVARSEWQQETISNYCLGINESLLNYSSEQNEMLYKHLIYDDKYGIIYCAVPKIGCTKMKLLFILLQGHYTLEDLLVSTLRITHKSYLRNVKTLWELSAAERETRISNYYMYMPVRDPLERLVSVYLNKISRRTIRSKIFLNLRQDIIREFRLPSDTNKNASDDIDSMVPTFKEFVQYFIEYRHLMDDHFQAMLDICQPCLVKYDFYPNFHSLSYDMDYILQVFGIPRDFYFNDVRIGASLMPKPAAQFNYSSYYDQIDENIRAKLIEKLKPDMQFYHQLYPRTQKYYS</sequence>
<dbReference type="InterPro" id="IPR005331">
    <property type="entry name" value="Sulfotransferase"/>
</dbReference>
<dbReference type="FunCoup" id="A0A1X7U7J5">
    <property type="interactions" value="123"/>
</dbReference>
<reference evidence="11" key="1">
    <citation type="journal article" date="2010" name="Nature">
        <title>The Amphimedon queenslandica genome and the evolution of animal complexity.</title>
        <authorList>
            <person name="Srivastava M."/>
            <person name="Simakov O."/>
            <person name="Chapman J."/>
            <person name="Fahey B."/>
            <person name="Gauthier M.E."/>
            <person name="Mitros T."/>
            <person name="Richards G.S."/>
            <person name="Conaco C."/>
            <person name="Dacre M."/>
            <person name="Hellsten U."/>
            <person name="Larroux C."/>
            <person name="Putnam N.H."/>
            <person name="Stanke M."/>
            <person name="Adamska M."/>
            <person name="Darling A."/>
            <person name="Degnan S.M."/>
            <person name="Oakley T.H."/>
            <person name="Plachetzki D.C."/>
            <person name="Zhai Y."/>
            <person name="Adamski M."/>
            <person name="Calcino A."/>
            <person name="Cummins S.F."/>
            <person name="Goodstein D.M."/>
            <person name="Harris C."/>
            <person name="Jackson D.J."/>
            <person name="Leys S.P."/>
            <person name="Shu S."/>
            <person name="Woodcroft B.J."/>
            <person name="Vervoort M."/>
            <person name="Kosik K.S."/>
            <person name="Manning G."/>
            <person name="Degnan B.M."/>
            <person name="Rokhsar D.S."/>
        </authorList>
    </citation>
    <scope>NUCLEOTIDE SEQUENCE [LARGE SCALE GENOMIC DNA]</scope>
</reference>
<keyword evidence="7" id="KW-0472">Membrane</keyword>